<reference evidence="2 3" key="1">
    <citation type="journal article" date="2017" name="Genome Biol. Evol.">
        <title>Phytophthora megakarya and P. palmivora, closely related causal agents of cacao black pod rot, underwent increases in genome sizes and gene numbers by different mechanisms.</title>
        <authorList>
            <person name="Ali S.S."/>
            <person name="Shao J."/>
            <person name="Lary D.J."/>
            <person name="Kronmiller B."/>
            <person name="Shen D."/>
            <person name="Strem M.D."/>
            <person name="Amoako-Attah I."/>
            <person name="Akrofi A.Y."/>
            <person name="Begoude B.A."/>
            <person name="Ten Hoopen G.M."/>
            <person name="Coulibaly K."/>
            <person name="Kebe B.I."/>
            <person name="Melnick R.L."/>
            <person name="Guiltinan M.J."/>
            <person name="Tyler B.M."/>
            <person name="Meinhardt L.W."/>
            <person name="Bailey B.A."/>
        </authorList>
    </citation>
    <scope>NUCLEOTIDE SEQUENCE [LARGE SCALE GENOMIC DNA]</scope>
    <source>
        <strain evidence="3">sbr112.9</strain>
    </source>
</reference>
<proteinExistence type="predicted"/>
<accession>A0A2P4YNA2</accession>
<gene>
    <name evidence="2" type="ORF">PHPALM_3149</name>
</gene>
<dbReference type="InterPro" id="IPR043128">
    <property type="entry name" value="Rev_trsase/Diguanyl_cyclase"/>
</dbReference>
<dbReference type="Proteomes" id="UP000237271">
    <property type="component" value="Unassembled WGS sequence"/>
</dbReference>
<dbReference type="SUPFAM" id="SSF56672">
    <property type="entry name" value="DNA/RNA polymerases"/>
    <property type="match status" value="1"/>
</dbReference>
<feature type="domain" description="Reverse transcriptase" evidence="1">
    <location>
        <begin position="1"/>
        <end position="65"/>
    </location>
</feature>
<keyword evidence="3" id="KW-1185">Reference proteome</keyword>
<evidence type="ECO:0000259" key="1">
    <source>
        <dbReference type="PROSITE" id="PS50878"/>
    </source>
</evidence>
<evidence type="ECO:0000313" key="3">
    <source>
        <dbReference type="Proteomes" id="UP000237271"/>
    </source>
</evidence>
<sequence length="211" mass="23183">MVLGDLVGKCVIVWIDDLLVFAETADQLVKSIDVILQKLDEHGFILNPKKFSLFLTEVRWCSRIFNKDGIGHDPTRIQALRDVLPTTTAADLQQVLCASNRMRAGLIVYSRVPRPLQERLDVALTGTKKTKRATAGVQFELTQEELSGFAATKDLLANSAMLAARLVPLVQSSINHSPVPSLTNQAPIELFTGLPSPSTLDTLFFREGRGA</sequence>
<dbReference type="InterPro" id="IPR000477">
    <property type="entry name" value="RT_dom"/>
</dbReference>
<dbReference type="PANTHER" id="PTHR33064:SF37">
    <property type="entry name" value="RIBONUCLEASE H"/>
    <property type="match status" value="1"/>
</dbReference>
<keyword evidence="2" id="KW-0548">Nucleotidyltransferase</keyword>
<dbReference type="GO" id="GO:0003964">
    <property type="term" value="F:RNA-directed DNA polymerase activity"/>
    <property type="evidence" value="ECO:0007669"/>
    <property type="project" value="UniProtKB-KW"/>
</dbReference>
<dbReference type="Gene3D" id="3.30.70.270">
    <property type="match status" value="1"/>
</dbReference>
<keyword evidence="2" id="KW-0695">RNA-directed DNA polymerase</keyword>
<keyword evidence="2" id="KW-0808">Transferase</keyword>
<evidence type="ECO:0000313" key="2">
    <source>
        <dbReference type="EMBL" id="POM79239.1"/>
    </source>
</evidence>
<dbReference type="PROSITE" id="PS50878">
    <property type="entry name" value="RT_POL"/>
    <property type="match status" value="1"/>
</dbReference>
<dbReference type="OrthoDB" id="104327at2759"/>
<dbReference type="InterPro" id="IPR043502">
    <property type="entry name" value="DNA/RNA_pol_sf"/>
</dbReference>
<comment type="caution">
    <text evidence="2">The sequence shown here is derived from an EMBL/GenBank/DDBJ whole genome shotgun (WGS) entry which is preliminary data.</text>
</comment>
<name>A0A2P4YNA2_9STRA</name>
<dbReference type="EMBL" id="NCKW01001822">
    <property type="protein sequence ID" value="POM79239.1"/>
    <property type="molecule type" value="Genomic_DNA"/>
</dbReference>
<dbReference type="PANTHER" id="PTHR33064">
    <property type="entry name" value="POL PROTEIN"/>
    <property type="match status" value="1"/>
</dbReference>
<dbReference type="AlphaFoldDB" id="A0A2P4YNA2"/>
<protein>
    <submittedName>
        <fullName evidence="2">Reverse transcriptase-rnase h-integrase</fullName>
    </submittedName>
</protein>
<organism evidence="2 3">
    <name type="scientific">Phytophthora palmivora</name>
    <dbReference type="NCBI Taxonomy" id="4796"/>
    <lineage>
        <taxon>Eukaryota</taxon>
        <taxon>Sar</taxon>
        <taxon>Stramenopiles</taxon>
        <taxon>Oomycota</taxon>
        <taxon>Peronosporomycetes</taxon>
        <taxon>Peronosporales</taxon>
        <taxon>Peronosporaceae</taxon>
        <taxon>Phytophthora</taxon>
    </lineage>
</organism>
<dbReference type="Pfam" id="PF00078">
    <property type="entry name" value="RVT_1"/>
    <property type="match status" value="1"/>
</dbReference>
<dbReference type="InterPro" id="IPR051320">
    <property type="entry name" value="Viral_Replic_Matur_Polypro"/>
</dbReference>